<keyword evidence="3" id="KW-1185">Reference proteome</keyword>
<feature type="compositionally biased region" description="Low complexity" evidence="1">
    <location>
        <begin position="52"/>
        <end position="61"/>
    </location>
</feature>
<comment type="caution">
    <text evidence="2">The sequence shown here is derived from an EMBL/GenBank/DDBJ whole genome shotgun (WGS) entry which is preliminary data.</text>
</comment>
<sequence length="130" mass="14266">QPLLEFLNRTDIVGEKIEVLQLVSRMVKELKSSINERGHSGLRKVEPDEDSPGSSEHSSGSTLLPKSTGTGDNLESSLNQDIGTETKAKQFEVKKEVCESVKGEECIKNESYTILSTGKVEQGKIIPFCN</sequence>
<protein>
    <submittedName>
        <fullName evidence="2">Myb transcription factor</fullName>
    </submittedName>
</protein>
<dbReference type="EMBL" id="LXQA010180840">
    <property type="protein sequence ID" value="MCI30593.1"/>
    <property type="molecule type" value="Genomic_DNA"/>
</dbReference>
<feature type="region of interest" description="Disordered" evidence="1">
    <location>
        <begin position="34"/>
        <end position="82"/>
    </location>
</feature>
<reference evidence="2 3" key="1">
    <citation type="journal article" date="2018" name="Front. Plant Sci.">
        <title>Red Clover (Trifolium pratense) and Zigzag Clover (T. medium) - A Picture of Genomic Similarities and Differences.</title>
        <authorList>
            <person name="Dluhosova J."/>
            <person name="Istvanek J."/>
            <person name="Nedelnik J."/>
            <person name="Repkova J."/>
        </authorList>
    </citation>
    <scope>NUCLEOTIDE SEQUENCE [LARGE SCALE GENOMIC DNA]</scope>
    <source>
        <strain evidence="3">cv. 10/8</strain>
        <tissue evidence="2">Leaf</tissue>
    </source>
</reference>
<organism evidence="2 3">
    <name type="scientific">Trifolium medium</name>
    <dbReference type="NCBI Taxonomy" id="97028"/>
    <lineage>
        <taxon>Eukaryota</taxon>
        <taxon>Viridiplantae</taxon>
        <taxon>Streptophyta</taxon>
        <taxon>Embryophyta</taxon>
        <taxon>Tracheophyta</taxon>
        <taxon>Spermatophyta</taxon>
        <taxon>Magnoliopsida</taxon>
        <taxon>eudicotyledons</taxon>
        <taxon>Gunneridae</taxon>
        <taxon>Pentapetalae</taxon>
        <taxon>rosids</taxon>
        <taxon>fabids</taxon>
        <taxon>Fabales</taxon>
        <taxon>Fabaceae</taxon>
        <taxon>Papilionoideae</taxon>
        <taxon>50 kb inversion clade</taxon>
        <taxon>NPAAA clade</taxon>
        <taxon>Hologalegina</taxon>
        <taxon>IRL clade</taxon>
        <taxon>Trifolieae</taxon>
        <taxon>Trifolium</taxon>
    </lineage>
</organism>
<feature type="non-terminal residue" evidence="2">
    <location>
        <position position="1"/>
    </location>
</feature>
<name>A0A392R1Y3_9FABA</name>
<evidence type="ECO:0000313" key="3">
    <source>
        <dbReference type="Proteomes" id="UP000265520"/>
    </source>
</evidence>
<evidence type="ECO:0000313" key="2">
    <source>
        <dbReference type="EMBL" id="MCI30593.1"/>
    </source>
</evidence>
<evidence type="ECO:0000256" key="1">
    <source>
        <dbReference type="SAM" id="MobiDB-lite"/>
    </source>
</evidence>
<dbReference type="AlphaFoldDB" id="A0A392R1Y3"/>
<proteinExistence type="predicted"/>
<feature type="compositionally biased region" description="Basic and acidic residues" evidence="1">
    <location>
        <begin position="34"/>
        <end position="46"/>
    </location>
</feature>
<dbReference type="Proteomes" id="UP000265520">
    <property type="component" value="Unassembled WGS sequence"/>
</dbReference>
<feature type="compositionally biased region" description="Polar residues" evidence="1">
    <location>
        <begin position="62"/>
        <end position="82"/>
    </location>
</feature>
<accession>A0A392R1Y3</accession>